<accession>A0A1J4K447</accession>
<feature type="active site" description="Nucleophile" evidence="10">
    <location>
        <position position="28"/>
    </location>
</feature>
<comment type="subcellular location">
    <subcellularLocation>
        <location evidence="2">Nucleus</location>
    </subcellularLocation>
</comment>
<name>A0A1J4K447_9EUKA</name>
<evidence type="ECO:0000256" key="7">
    <source>
        <dbReference type="ARBA" id="ARBA00022801"/>
    </source>
</evidence>
<evidence type="ECO:0000313" key="12">
    <source>
        <dbReference type="Proteomes" id="UP000179807"/>
    </source>
</evidence>
<dbReference type="GO" id="GO:0051603">
    <property type="term" value="P:proteolysis involved in protein catabolic process"/>
    <property type="evidence" value="ECO:0007669"/>
    <property type="project" value="InterPro"/>
</dbReference>
<keyword evidence="12" id="KW-1185">Reference proteome</keyword>
<evidence type="ECO:0000256" key="3">
    <source>
        <dbReference type="ARBA" id="ARBA00012039"/>
    </source>
</evidence>
<dbReference type="CDD" id="cd03763">
    <property type="entry name" value="proteasome_beta_type_7"/>
    <property type="match status" value="1"/>
</dbReference>
<gene>
    <name evidence="11" type="ORF">TRFO_26102</name>
</gene>
<dbReference type="InterPro" id="IPR029055">
    <property type="entry name" value="Ntn_hydrolases_N"/>
</dbReference>
<evidence type="ECO:0000256" key="9">
    <source>
        <dbReference type="ARBA" id="ARBA00023242"/>
    </source>
</evidence>
<evidence type="ECO:0000256" key="10">
    <source>
        <dbReference type="PIRSR" id="PIRSR600243-1"/>
    </source>
</evidence>
<proteinExistence type="predicted"/>
<evidence type="ECO:0000256" key="5">
    <source>
        <dbReference type="ARBA" id="ARBA00022670"/>
    </source>
</evidence>
<dbReference type="RefSeq" id="XP_068359099.1">
    <property type="nucleotide sequence ID" value="XM_068504746.1"/>
</dbReference>
<dbReference type="Proteomes" id="UP000179807">
    <property type="component" value="Unassembled WGS sequence"/>
</dbReference>
<comment type="catalytic activity">
    <reaction evidence="1">
        <text>Cleavage of peptide bonds with very broad specificity.</text>
        <dbReference type="EC" id="3.4.25.1"/>
    </reaction>
</comment>
<sequence>MQNKGFDFDLYARNESLKVQPKKLKTGTTIAAAVFDGGVVLGADTRATAGPVVAVKDEFKIHYISDNIWCCGAGTAADNDQITTLISSKLRLYTMNSGMQPRVYQAATLLTSRLFKYQGYIEAYLIVAGVDFQGPSVYTMYANGSCSKSPFSTMGSGSMAAVSVLEAGWKPKMSEEACKELVADAIEAGITNDLGSGSNVNLCVIKNTGHEYISHYRVTNERTFRMNAPIKRGTIEVISSTTKPLHPPEVHLEILDGVAEEAAA</sequence>
<evidence type="ECO:0000313" key="11">
    <source>
        <dbReference type="EMBL" id="OHT05963.1"/>
    </source>
</evidence>
<organism evidence="11 12">
    <name type="scientific">Tritrichomonas foetus</name>
    <dbReference type="NCBI Taxonomy" id="1144522"/>
    <lineage>
        <taxon>Eukaryota</taxon>
        <taxon>Metamonada</taxon>
        <taxon>Parabasalia</taxon>
        <taxon>Tritrichomonadida</taxon>
        <taxon>Tritrichomonadidae</taxon>
        <taxon>Tritrichomonas</taxon>
    </lineage>
</organism>
<keyword evidence="4" id="KW-0963">Cytoplasm</keyword>
<dbReference type="OrthoDB" id="429533at2759"/>
<evidence type="ECO:0000256" key="4">
    <source>
        <dbReference type="ARBA" id="ARBA00022490"/>
    </source>
</evidence>
<dbReference type="PANTHER" id="PTHR32194">
    <property type="entry name" value="METALLOPROTEASE TLDD"/>
    <property type="match status" value="1"/>
</dbReference>
<evidence type="ECO:0000256" key="6">
    <source>
        <dbReference type="ARBA" id="ARBA00022698"/>
    </source>
</evidence>
<dbReference type="EMBL" id="MLAK01000740">
    <property type="protein sequence ID" value="OHT05963.1"/>
    <property type="molecule type" value="Genomic_DNA"/>
</dbReference>
<dbReference type="GO" id="GO:0004298">
    <property type="term" value="F:threonine-type endopeptidase activity"/>
    <property type="evidence" value="ECO:0007669"/>
    <property type="project" value="UniProtKB-KW"/>
</dbReference>
<dbReference type="InterPro" id="IPR001353">
    <property type="entry name" value="Proteasome_sua/b"/>
</dbReference>
<dbReference type="GO" id="GO:0005634">
    <property type="term" value="C:nucleus"/>
    <property type="evidence" value="ECO:0007669"/>
    <property type="project" value="UniProtKB-SubCell"/>
</dbReference>
<dbReference type="InterPro" id="IPR023333">
    <property type="entry name" value="Proteasome_suB-type"/>
</dbReference>
<dbReference type="PRINTS" id="PR00141">
    <property type="entry name" value="PROTEASOME"/>
</dbReference>
<keyword evidence="8 11" id="KW-0647">Proteasome</keyword>
<evidence type="ECO:0000256" key="2">
    <source>
        <dbReference type="ARBA" id="ARBA00004123"/>
    </source>
</evidence>
<dbReference type="GO" id="GO:0005839">
    <property type="term" value="C:proteasome core complex"/>
    <property type="evidence" value="ECO:0007669"/>
    <property type="project" value="InterPro"/>
</dbReference>
<dbReference type="PROSITE" id="PS51476">
    <property type="entry name" value="PROTEASOME_BETA_2"/>
    <property type="match status" value="1"/>
</dbReference>
<dbReference type="GO" id="GO:0005737">
    <property type="term" value="C:cytoplasm"/>
    <property type="evidence" value="ECO:0007669"/>
    <property type="project" value="TreeGrafter"/>
</dbReference>
<keyword evidence="6" id="KW-0888">Threonine protease</keyword>
<keyword evidence="9" id="KW-0539">Nucleus</keyword>
<comment type="caution">
    <text evidence="11">The sequence shown here is derived from an EMBL/GenBank/DDBJ whole genome shotgun (WGS) entry which is preliminary data.</text>
</comment>
<dbReference type="InterPro" id="IPR000243">
    <property type="entry name" value="Pept_T1A_subB"/>
</dbReference>
<dbReference type="EC" id="3.4.25.1" evidence="3"/>
<evidence type="ECO:0000256" key="8">
    <source>
        <dbReference type="ARBA" id="ARBA00022942"/>
    </source>
</evidence>
<dbReference type="Pfam" id="PF00227">
    <property type="entry name" value="Proteasome"/>
    <property type="match status" value="1"/>
</dbReference>
<dbReference type="GeneID" id="94839450"/>
<dbReference type="VEuPathDB" id="TrichDB:TRFO_26102"/>
<reference evidence="11" key="1">
    <citation type="submission" date="2016-10" db="EMBL/GenBank/DDBJ databases">
        <authorList>
            <person name="Benchimol M."/>
            <person name="Almeida L.G."/>
            <person name="Vasconcelos A.T."/>
            <person name="Perreira-Neves A."/>
            <person name="Rosa I.A."/>
            <person name="Tasca T."/>
            <person name="Bogo M.R."/>
            <person name="de Souza W."/>
        </authorList>
    </citation>
    <scope>NUCLEOTIDE SEQUENCE [LARGE SCALE GENOMIC DNA]</scope>
    <source>
        <strain evidence="11">K</strain>
    </source>
</reference>
<evidence type="ECO:0000256" key="1">
    <source>
        <dbReference type="ARBA" id="ARBA00001198"/>
    </source>
</evidence>
<keyword evidence="5" id="KW-0645">Protease</keyword>
<dbReference type="SUPFAM" id="SSF56235">
    <property type="entry name" value="N-terminal nucleophile aminohydrolases (Ntn hydrolases)"/>
    <property type="match status" value="1"/>
</dbReference>
<dbReference type="Gene3D" id="3.60.20.10">
    <property type="entry name" value="Glutamine Phosphoribosylpyrophosphate, subunit 1, domain 1"/>
    <property type="match status" value="1"/>
</dbReference>
<keyword evidence="7" id="KW-0378">Hydrolase</keyword>
<dbReference type="PANTHER" id="PTHR32194:SF4">
    <property type="entry name" value="PROTEASOME SUBUNIT BETA TYPE-7"/>
    <property type="match status" value="1"/>
</dbReference>
<dbReference type="AlphaFoldDB" id="A0A1J4K447"/>
<protein>
    <recommendedName>
        <fullName evidence="3">proteasome endopeptidase complex</fullName>
        <ecNumber evidence="3">3.4.25.1</ecNumber>
    </recommendedName>
</protein>